<evidence type="ECO:0008006" key="4">
    <source>
        <dbReference type="Google" id="ProtNLM"/>
    </source>
</evidence>
<sequence>MHTSTCLRARIKQRTARTCFWSIISTSTSTATPSALRVRRRLCAGSIVSPPFCACERLQLHVVDGASLERRHACSGLAFRTTATDEEGKVHCSALAGVSPTQGERVCSSSLRITSAHPKSGLGGETCGGVSDVAPGLALLLITLLLPEGPDAGCSSCLRTSRSQEHGKALLRISNAQRTRAAERGHNDSMSDGAALLERPKLFLAQLQRFWGIALLAHGALVILMYFSLRSYATGQ</sequence>
<dbReference type="Proteomes" id="UP000799772">
    <property type="component" value="Unassembled WGS sequence"/>
</dbReference>
<keyword evidence="1" id="KW-1133">Transmembrane helix</keyword>
<dbReference type="AlphaFoldDB" id="A0A9P4M0R1"/>
<keyword evidence="3" id="KW-1185">Reference proteome</keyword>
<evidence type="ECO:0000313" key="2">
    <source>
        <dbReference type="EMBL" id="KAF2092575.1"/>
    </source>
</evidence>
<protein>
    <recommendedName>
        <fullName evidence="4">Transmembrane protein</fullName>
    </recommendedName>
</protein>
<comment type="caution">
    <text evidence="2">The sequence shown here is derived from an EMBL/GenBank/DDBJ whole genome shotgun (WGS) entry which is preliminary data.</text>
</comment>
<gene>
    <name evidence="2" type="ORF">NA57DRAFT_62288</name>
</gene>
<dbReference type="EMBL" id="ML978144">
    <property type="protein sequence ID" value="KAF2092575.1"/>
    <property type="molecule type" value="Genomic_DNA"/>
</dbReference>
<reference evidence="2" key="1">
    <citation type="journal article" date="2020" name="Stud. Mycol.">
        <title>101 Dothideomycetes genomes: a test case for predicting lifestyles and emergence of pathogens.</title>
        <authorList>
            <person name="Haridas S."/>
            <person name="Albert R."/>
            <person name="Binder M."/>
            <person name="Bloem J."/>
            <person name="Labutti K."/>
            <person name="Salamov A."/>
            <person name="Andreopoulos B."/>
            <person name="Baker S."/>
            <person name="Barry K."/>
            <person name="Bills G."/>
            <person name="Bluhm B."/>
            <person name="Cannon C."/>
            <person name="Castanera R."/>
            <person name="Culley D."/>
            <person name="Daum C."/>
            <person name="Ezra D."/>
            <person name="Gonzalez J."/>
            <person name="Henrissat B."/>
            <person name="Kuo A."/>
            <person name="Liang C."/>
            <person name="Lipzen A."/>
            <person name="Lutzoni F."/>
            <person name="Magnuson J."/>
            <person name="Mondo S."/>
            <person name="Nolan M."/>
            <person name="Ohm R."/>
            <person name="Pangilinan J."/>
            <person name="Park H.-J."/>
            <person name="Ramirez L."/>
            <person name="Alfaro M."/>
            <person name="Sun H."/>
            <person name="Tritt A."/>
            <person name="Yoshinaga Y."/>
            <person name="Zwiers L.-H."/>
            <person name="Turgeon B."/>
            <person name="Goodwin S."/>
            <person name="Spatafora J."/>
            <person name="Crous P."/>
            <person name="Grigoriev I."/>
        </authorList>
    </citation>
    <scope>NUCLEOTIDE SEQUENCE</scope>
    <source>
        <strain evidence="2">CBS 133067</strain>
    </source>
</reference>
<evidence type="ECO:0000256" key="1">
    <source>
        <dbReference type="SAM" id="Phobius"/>
    </source>
</evidence>
<keyword evidence="1" id="KW-0472">Membrane</keyword>
<organism evidence="2 3">
    <name type="scientific">Rhizodiscina lignyota</name>
    <dbReference type="NCBI Taxonomy" id="1504668"/>
    <lineage>
        <taxon>Eukaryota</taxon>
        <taxon>Fungi</taxon>
        <taxon>Dikarya</taxon>
        <taxon>Ascomycota</taxon>
        <taxon>Pezizomycotina</taxon>
        <taxon>Dothideomycetes</taxon>
        <taxon>Pleosporomycetidae</taxon>
        <taxon>Aulographales</taxon>
        <taxon>Rhizodiscinaceae</taxon>
        <taxon>Rhizodiscina</taxon>
    </lineage>
</organism>
<feature type="transmembrane region" description="Helical" evidence="1">
    <location>
        <begin position="210"/>
        <end position="229"/>
    </location>
</feature>
<accession>A0A9P4M0R1</accession>
<evidence type="ECO:0000313" key="3">
    <source>
        <dbReference type="Proteomes" id="UP000799772"/>
    </source>
</evidence>
<name>A0A9P4M0R1_9PEZI</name>
<keyword evidence="1" id="KW-0812">Transmembrane</keyword>
<proteinExistence type="predicted"/>